<name>A0A0L0NLB0_TOLOC</name>
<keyword evidence="2" id="KW-1185">Reference proteome</keyword>
<accession>A0A0L0NLB0</accession>
<reference evidence="1 2" key="1">
    <citation type="journal article" date="2015" name="BMC Genomics">
        <title>The genome of the truffle-parasite Tolypocladium ophioglossoides and the evolution of antifungal peptaibiotics.</title>
        <authorList>
            <person name="Quandt C.A."/>
            <person name="Bushley K.E."/>
            <person name="Spatafora J.W."/>
        </authorList>
    </citation>
    <scope>NUCLEOTIDE SEQUENCE [LARGE SCALE GENOMIC DNA]</scope>
    <source>
        <strain evidence="1 2">CBS 100239</strain>
    </source>
</reference>
<comment type="caution">
    <text evidence="1">The sequence shown here is derived from an EMBL/GenBank/DDBJ whole genome shotgun (WGS) entry which is preliminary data.</text>
</comment>
<organism evidence="1 2">
    <name type="scientific">Tolypocladium ophioglossoides (strain CBS 100239)</name>
    <name type="common">Snaketongue truffleclub</name>
    <name type="synonym">Elaphocordyceps ophioglossoides</name>
    <dbReference type="NCBI Taxonomy" id="1163406"/>
    <lineage>
        <taxon>Eukaryota</taxon>
        <taxon>Fungi</taxon>
        <taxon>Dikarya</taxon>
        <taxon>Ascomycota</taxon>
        <taxon>Pezizomycotina</taxon>
        <taxon>Sordariomycetes</taxon>
        <taxon>Hypocreomycetidae</taxon>
        <taxon>Hypocreales</taxon>
        <taxon>Ophiocordycipitaceae</taxon>
        <taxon>Tolypocladium</taxon>
    </lineage>
</organism>
<dbReference type="Proteomes" id="UP000036947">
    <property type="component" value="Unassembled WGS sequence"/>
</dbReference>
<protein>
    <submittedName>
        <fullName evidence="1">Uncharacterized protein</fullName>
    </submittedName>
</protein>
<evidence type="ECO:0000313" key="2">
    <source>
        <dbReference type="Proteomes" id="UP000036947"/>
    </source>
</evidence>
<proteinExistence type="predicted"/>
<sequence>MDVLGSCPNTTRRGPRIRSPAFPVASRGCVRIAIRRIARQRLRVRRVPRRRESWLRHVLEELSHLFGKSTHANAREVVDGESDIPGIVLGEHALEVRPQNLVGRSLPQFLQANFLDDALKQYLDEDAAPGRRLVFVQVDDRQAVPADGIHSEHVSKQLGNIPQLVVFISVDRLVVLCECLLKEIAPQTVDLGKSLANQAKELGVRLLL</sequence>
<gene>
    <name evidence="1" type="ORF">TOPH_00683</name>
</gene>
<dbReference type="AlphaFoldDB" id="A0A0L0NLB0"/>
<dbReference type="EMBL" id="LFRF01000001">
    <property type="protein sequence ID" value="KND94813.1"/>
    <property type="molecule type" value="Genomic_DNA"/>
</dbReference>
<evidence type="ECO:0000313" key="1">
    <source>
        <dbReference type="EMBL" id="KND94813.1"/>
    </source>
</evidence>